<dbReference type="AlphaFoldDB" id="A0AAD9JM68"/>
<feature type="transmembrane region" description="Helical" evidence="12">
    <location>
        <begin position="415"/>
        <end position="437"/>
    </location>
</feature>
<protein>
    <submittedName>
        <fullName evidence="15">Uncharacterized protein</fullName>
    </submittedName>
</protein>
<keyword evidence="8 11" id="KW-1015">Disulfide bond</keyword>
<evidence type="ECO:0000256" key="9">
    <source>
        <dbReference type="ARBA" id="ARBA00023180"/>
    </source>
</evidence>
<comment type="subcellular location">
    <subcellularLocation>
        <location evidence="1">Secreted</location>
        <location evidence="1">Extracellular space</location>
        <location evidence="1">Extracellular matrix</location>
        <location evidence="1">Basement membrane</location>
    </subcellularLocation>
</comment>
<dbReference type="PROSITE" id="PS01248">
    <property type="entry name" value="EGF_LAM_1"/>
    <property type="match status" value="2"/>
</dbReference>
<dbReference type="Pfam" id="PF21199">
    <property type="entry name" value="LAMININ_IV_B"/>
    <property type="match status" value="1"/>
</dbReference>
<evidence type="ECO:0000256" key="1">
    <source>
        <dbReference type="ARBA" id="ARBA00004302"/>
    </source>
</evidence>
<comment type="caution">
    <text evidence="11">Lacks conserved residue(s) required for the propagation of feature annotation.</text>
</comment>
<keyword evidence="10 11" id="KW-0424">Laminin EGF-like domain</keyword>
<keyword evidence="6" id="KW-0084">Basement membrane</keyword>
<feature type="transmembrane region" description="Helical" evidence="12">
    <location>
        <begin position="364"/>
        <end position="382"/>
    </location>
</feature>
<evidence type="ECO:0000256" key="7">
    <source>
        <dbReference type="ARBA" id="ARBA00023054"/>
    </source>
</evidence>
<proteinExistence type="predicted"/>
<keyword evidence="2" id="KW-0964">Secreted</keyword>
<dbReference type="InterPro" id="IPR013015">
    <property type="entry name" value="Laminin_IV_B"/>
</dbReference>
<evidence type="ECO:0000256" key="3">
    <source>
        <dbReference type="ARBA" id="ARBA00022530"/>
    </source>
</evidence>
<dbReference type="GO" id="GO:0009887">
    <property type="term" value="P:animal organ morphogenesis"/>
    <property type="evidence" value="ECO:0007669"/>
    <property type="project" value="TreeGrafter"/>
</dbReference>
<dbReference type="PANTHER" id="PTHR10574:SF406">
    <property type="entry name" value="LAMININ SUBUNIT ALPHA 5"/>
    <property type="match status" value="1"/>
</dbReference>
<keyword evidence="12" id="KW-0812">Transmembrane</keyword>
<feature type="disulfide bond" evidence="11">
    <location>
        <begin position="590"/>
        <end position="602"/>
    </location>
</feature>
<dbReference type="GO" id="GO:0009888">
    <property type="term" value="P:tissue development"/>
    <property type="evidence" value="ECO:0007669"/>
    <property type="project" value="TreeGrafter"/>
</dbReference>
<evidence type="ECO:0000313" key="16">
    <source>
        <dbReference type="Proteomes" id="UP001209878"/>
    </source>
</evidence>
<feature type="domain" description="Laminin EGF-like" evidence="13">
    <location>
        <begin position="590"/>
        <end position="635"/>
    </location>
</feature>
<keyword evidence="16" id="KW-1185">Reference proteome</keyword>
<keyword evidence="5" id="KW-0677">Repeat</keyword>
<evidence type="ECO:0000256" key="6">
    <source>
        <dbReference type="ARBA" id="ARBA00022869"/>
    </source>
</evidence>
<dbReference type="CDD" id="cd00055">
    <property type="entry name" value="EGF_Lam"/>
    <property type="match status" value="4"/>
</dbReference>
<dbReference type="Pfam" id="PF00053">
    <property type="entry name" value="EGF_laminin"/>
    <property type="match status" value="3"/>
</dbReference>
<evidence type="ECO:0000259" key="14">
    <source>
        <dbReference type="PROSITE" id="PS51115"/>
    </source>
</evidence>
<feature type="transmembrane region" description="Helical" evidence="12">
    <location>
        <begin position="269"/>
        <end position="289"/>
    </location>
</feature>
<dbReference type="Proteomes" id="UP001209878">
    <property type="component" value="Unassembled WGS sequence"/>
</dbReference>
<evidence type="ECO:0000313" key="15">
    <source>
        <dbReference type="EMBL" id="KAK2155671.1"/>
    </source>
</evidence>
<name>A0AAD9JM68_RIDPI</name>
<dbReference type="PROSITE" id="PS51115">
    <property type="entry name" value="LAMININ_IVA"/>
    <property type="match status" value="1"/>
</dbReference>
<dbReference type="PROSITE" id="PS50027">
    <property type="entry name" value="EGF_LAM_2"/>
    <property type="match status" value="1"/>
</dbReference>
<evidence type="ECO:0000256" key="2">
    <source>
        <dbReference type="ARBA" id="ARBA00022525"/>
    </source>
</evidence>
<keyword evidence="12" id="KW-0472">Membrane</keyword>
<dbReference type="SMART" id="SM00180">
    <property type="entry name" value="EGF_Lam"/>
    <property type="match status" value="4"/>
</dbReference>
<dbReference type="SUPFAM" id="SSF57196">
    <property type="entry name" value="EGF/Laminin"/>
    <property type="match status" value="3"/>
</dbReference>
<feature type="transmembrane region" description="Helical" evidence="12">
    <location>
        <begin position="388"/>
        <end position="408"/>
    </location>
</feature>
<organism evidence="15 16">
    <name type="scientific">Ridgeia piscesae</name>
    <name type="common">Tubeworm</name>
    <dbReference type="NCBI Taxonomy" id="27915"/>
    <lineage>
        <taxon>Eukaryota</taxon>
        <taxon>Metazoa</taxon>
        <taxon>Spiralia</taxon>
        <taxon>Lophotrochozoa</taxon>
        <taxon>Annelida</taxon>
        <taxon>Polychaeta</taxon>
        <taxon>Sedentaria</taxon>
        <taxon>Canalipalpata</taxon>
        <taxon>Sabellida</taxon>
        <taxon>Siboglinidae</taxon>
        <taxon>Ridgeia</taxon>
    </lineage>
</organism>
<dbReference type="GO" id="GO:0005604">
    <property type="term" value="C:basement membrane"/>
    <property type="evidence" value="ECO:0007669"/>
    <property type="project" value="UniProtKB-SubCell"/>
</dbReference>
<feature type="transmembrane region" description="Helical" evidence="12">
    <location>
        <begin position="338"/>
        <end position="357"/>
    </location>
</feature>
<evidence type="ECO:0000256" key="12">
    <source>
        <dbReference type="SAM" id="Phobius"/>
    </source>
</evidence>
<feature type="transmembrane region" description="Helical" evidence="12">
    <location>
        <begin position="296"/>
        <end position="318"/>
    </location>
</feature>
<dbReference type="EMBL" id="JAODUO010002049">
    <property type="protein sequence ID" value="KAK2155671.1"/>
    <property type="molecule type" value="Genomic_DNA"/>
</dbReference>
<reference evidence="15" key="1">
    <citation type="journal article" date="2023" name="Mol. Biol. Evol.">
        <title>Third-Generation Sequencing Reveals the Adaptive Role of the Epigenome in Three Deep-Sea Polychaetes.</title>
        <authorList>
            <person name="Perez M."/>
            <person name="Aroh O."/>
            <person name="Sun Y."/>
            <person name="Lan Y."/>
            <person name="Juniper S.K."/>
            <person name="Young C.R."/>
            <person name="Angers B."/>
            <person name="Qian P.Y."/>
        </authorList>
    </citation>
    <scope>NUCLEOTIDE SEQUENCE</scope>
    <source>
        <strain evidence="15">R07B-5</strain>
    </source>
</reference>
<dbReference type="InterPro" id="IPR000034">
    <property type="entry name" value="Laminin_IV"/>
</dbReference>
<evidence type="ECO:0000256" key="8">
    <source>
        <dbReference type="ARBA" id="ARBA00023157"/>
    </source>
</evidence>
<evidence type="ECO:0000256" key="10">
    <source>
        <dbReference type="ARBA" id="ARBA00023292"/>
    </source>
</evidence>
<feature type="disulfide bond" evidence="11">
    <location>
        <begin position="611"/>
        <end position="620"/>
    </location>
</feature>
<keyword evidence="4" id="KW-0732">Signal</keyword>
<dbReference type="InterPro" id="IPR050440">
    <property type="entry name" value="Laminin/Netrin_ECM"/>
</dbReference>
<dbReference type="Gene3D" id="2.60.120.260">
    <property type="entry name" value="Galactose-binding domain-like"/>
    <property type="match status" value="1"/>
</dbReference>
<accession>A0AAD9JM68</accession>
<keyword evidence="3" id="KW-0272">Extracellular matrix</keyword>
<feature type="disulfide bond" evidence="11">
    <location>
        <begin position="592"/>
        <end position="609"/>
    </location>
</feature>
<keyword evidence="9" id="KW-0325">Glycoprotein</keyword>
<feature type="domain" description="Laminin IV type A" evidence="14">
    <location>
        <begin position="654"/>
        <end position="783"/>
    </location>
</feature>
<dbReference type="PANTHER" id="PTHR10574">
    <property type="entry name" value="NETRIN/LAMININ-RELATED"/>
    <property type="match status" value="1"/>
</dbReference>
<feature type="transmembrane region" description="Helical" evidence="12">
    <location>
        <begin position="232"/>
        <end position="257"/>
    </location>
</feature>
<dbReference type="InterPro" id="IPR002049">
    <property type="entry name" value="LE_dom"/>
</dbReference>
<dbReference type="Gene3D" id="2.10.25.10">
    <property type="entry name" value="Laminin"/>
    <property type="match status" value="3"/>
</dbReference>
<evidence type="ECO:0000256" key="11">
    <source>
        <dbReference type="PROSITE-ProRule" id="PRU00460"/>
    </source>
</evidence>
<sequence>MAAALRLRFLKPSSNAPLSSYYAIADLVIEGHCACFGHAGRCIGENDETCVCEHNTRGQHCEECLPLYNDREWRVGANQRANACEWYVGANTTAYNCSDWCIPCNCSLEGSLPHNSYSCDNFTGQCECDCVCKSNAEGVDCGQCKEYKLVRRAGHGELTSTISGIGLLEIPGGSTIQFVIEVPTTGTYEVVMRYESESEWPEIVMTIKAMGSTTTDHNCGGKTYRPQDTQRLTTALTSVTTSGVTVVGVTVVSQLWVMSVCVVGVTVVSQLWVMSVCVVGVTVVGVTVVGEVSQLWVMSVCVVGVTVVGVTVVSQLWVMSVCVVGVTVVGVTVVGEVSQLWVMSVCVVGVTVVGVTVVGEVSQLWVMSVCVVGVTVVSQLWVMSVCVVGVTVVSQLWVMSVCVVGVTVVGEVSQLWVTSVCVVGVTVVGDVCLASAVSYSFEVAVGVAAPSGGVLLLDSVLLLPSLSGLRVYEDADDVTQSAIQACYSLTRGINLAVRANLSCEDYGYSLMAELYGGALANVTLTGRRLCRAASLGFVTVTLMSLGGQYAVDNSCLDTGQCHCKPGVGGLNCDQCRDSFYALTFVGCTSCDCNPEGSTVSVCDKNTGRCSCKTRTLGRRCDQCAAGHSSNCSSSPLWYRSVYRSYWDLLTGPTAMQDRWTAVSGSGQSVTVKALTKITPVEAETVLRITNNDAILAEKDVFFVATQPFLGNKHGSYGQSFSFVIQLTDPTSEVDVMSENNTWNAIDRETGDIVLVGRYTRFTLVANISDVADGKKHSFTVSYN</sequence>
<evidence type="ECO:0000256" key="5">
    <source>
        <dbReference type="ARBA" id="ARBA00022737"/>
    </source>
</evidence>
<evidence type="ECO:0000256" key="4">
    <source>
        <dbReference type="ARBA" id="ARBA00022729"/>
    </source>
</evidence>
<dbReference type="FunFam" id="2.10.25.10:FF:000135">
    <property type="entry name" value="Laminin subunit beta 4"/>
    <property type="match status" value="1"/>
</dbReference>
<keyword evidence="7" id="KW-0175">Coiled coil</keyword>
<evidence type="ECO:0000259" key="13">
    <source>
        <dbReference type="PROSITE" id="PS50027"/>
    </source>
</evidence>
<keyword evidence="12" id="KW-1133">Transmembrane helix</keyword>
<dbReference type="PRINTS" id="PR00011">
    <property type="entry name" value="EGFLAMININ"/>
</dbReference>
<gene>
    <name evidence="15" type="ORF">NP493_2054g00001</name>
</gene>
<comment type="caution">
    <text evidence="15">The sequence shown here is derived from an EMBL/GenBank/DDBJ whole genome shotgun (WGS) entry which is preliminary data.</text>
</comment>